<keyword evidence="2" id="KW-1185">Reference proteome</keyword>
<dbReference type="GeneID" id="54585544"/>
<organism evidence="1 2">
    <name type="scientific">Trematosphaeria pertusa</name>
    <dbReference type="NCBI Taxonomy" id="390896"/>
    <lineage>
        <taxon>Eukaryota</taxon>
        <taxon>Fungi</taxon>
        <taxon>Dikarya</taxon>
        <taxon>Ascomycota</taxon>
        <taxon>Pezizomycotina</taxon>
        <taxon>Dothideomycetes</taxon>
        <taxon>Pleosporomycetidae</taxon>
        <taxon>Pleosporales</taxon>
        <taxon>Massarineae</taxon>
        <taxon>Trematosphaeriaceae</taxon>
        <taxon>Trematosphaeria</taxon>
    </lineage>
</organism>
<name>A0A6A6I5C4_9PLEO</name>
<dbReference type="RefSeq" id="XP_033680738.1">
    <property type="nucleotide sequence ID" value="XM_033832214.1"/>
</dbReference>
<sequence>MHGESIGASVPIAVEDMLRAAAKKHPRPRVAIRRDPCFKPTSRVRLSMDGAPLTRGQMNAMQSARALRDRRLDPDRRLRNPVDLQPQLRIPVCESQGLLRTAQHAIASFSIAGGFFSWRLRPDLARRSGGSLLVPLWSQGRHSRNDFIPSWDSFLIGAQKQWDYGSRTVSAVGVASNPNGPVDCERLCCTLTARLGPVIGWPACFSMSGQLSFLYHPSHHRLIVVHGRPFLFTPIP</sequence>
<evidence type="ECO:0000313" key="2">
    <source>
        <dbReference type="Proteomes" id="UP000800094"/>
    </source>
</evidence>
<accession>A0A6A6I5C4</accession>
<evidence type="ECO:0000313" key="1">
    <source>
        <dbReference type="EMBL" id="KAF2245734.1"/>
    </source>
</evidence>
<reference evidence="1" key="1">
    <citation type="journal article" date="2020" name="Stud. Mycol.">
        <title>101 Dothideomycetes genomes: a test case for predicting lifestyles and emergence of pathogens.</title>
        <authorList>
            <person name="Haridas S."/>
            <person name="Albert R."/>
            <person name="Binder M."/>
            <person name="Bloem J."/>
            <person name="Labutti K."/>
            <person name="Salamov A."/>
            <person name="Andreopoulos B."/>
            <person name="Baker S."/>
            <person name="Barry K."/>
            <person name="Bills G."/>
            <person name="Bluhm B."/>
            <person name="Cannon C."/>
            <person name="Castanera R."/>
            <person name="Culley D."/>
            <person name="Daum C."/>
            <person name="Ezra D."/>
            <person name="Gonzalez J."/>
            <person name="Henrissat B."/>
            <person name="Kuo A."/>
            <person name="Liang C."/>
            <person name="Lipzen A."/>
            <person name="Lutzoni F."/>
            <person name="Magnuson J."/>
            <person name="Mondo S."/>
            <person name="Nolan M."/>
            <person name="Ohm R."/>
            <person name="Pangilinan J."/>
            <person name="Park H.-J."/>
            <person name="Ramirez L."/>
            <person name="Alfaro M."/>
            <person name="Sun H."/>
            <person name="Tritt A."/>
            <person name="Yoshinaga Y."/>
            <person name="Zwiers L.-H."/>
            <person name="Turgeon B."/>
            <person name="Goodwin S."/>
            <person name="Spatafora J."/>
            <person name="Crous P."/>
            <person name="Grigoriev I."/>
        </authorList>
    </citation>
    <scope>NUCLEOTIDE SEQUENCE</scope>
    <source>
        <strain evidence="1">CBS 122368</strain>
    </source>
</reference>
<dbReference type="AlphaFoldDB" id="A0A6A6I5C4"/>
<dbReference type="Proteomes" id="UP000800094">
    <property type="component" value="Unassembled WGS sequence"/>
</dbReference>
<gene>
    <name evidence="1" type="ORF">BU26DRAFT_553551</name>
</gene>
<dbReference type="EMBL" id="ML987200">
    <property type="protein sequence ID" value="KAF2245734.1"/>
    <property type="molecule type" value="Genomic_DNA"/>
</dbReference>
<proteinExistence type="predicted"/>
<protein>
    <submittedName>
        <fullName evidence="1">Uncharacterized protein</fullName>
    </submittedName>
</protein>